<dbReference type="Proteomes" id="UP000886998">
    <property type="component" value="Unassembled WGS sequence"/>
</dbReference>
<accession>A0A8X6XGW8</accession>
<dbReference type="AlphaFoldDB" id="A0A8X6XGW8"/>
<evidence type="ECO:0000313" key="1">
    <source>
        <dbReference type="EMBL" id="GFY52974.1"/>
    </source>
</evidence>
<sequence length="105" mass="11413">MPTASRPRQDVVARFPHTLQKGARVRATTLLSRGTASVVPRRKKGDKHPPRVTAAGLVPAFRGPKNTIGGASALGQRFSHLGVLDVRQNPFKKKDPKILIDELCV</sequence>
<dbReference type="EMBL" id="BMAV01008991">
    <property type="protein sequence ID" value="GFY52974.1"/>
    <property type="molecule type" value="Genomic_DNA"/>
</dbReference>
<name>A0A8X6XGW8_9ARAC</name>
<evidence type="ECO:0000313" key="2">
    <source>
        <dbReference type="Proteomes" id="UP000886998"/>
    </source>
</evidence>
<organism evidence="1 2">
    <name type="scientific">Trichonephila inaurata madagascariensis</name>
    <dbReference type="NCBI Taxonomy" id="2747483"/>
    <lineage>
        <taxon>Eukaryota</taxon>
        <taxon>Metazoa</taxon>
        <taxon>Ecdysozoa</taxon>
        <taxon>Arthropoda</taxon>
        <taxon>Chelicerata</taxon>
        <taxon>Arachnida</taxon>
        <taxon>Araneae</taxon>
        <taxon>Araneomorphae</taxon>
        <taxon>Entelegynae</taxon>
        <taxon>Araneoidea</taxon>
        <taxon>Nephilidae</taxon>
        <taxon>Trichonephila</taxon>
        <taxon>Trichonephila inaurata</taxon>
    </lineage>
</organism>
<reference evidence="1" key="1">
    <citation type="submission" date="2020-08" db="EMBL/GenBank/DDBJ databases">
        <title>Multicomponent nature underlies the extraordinary mechanical properties of spider dragline silk.</title>
        <authorList>
            <person name="Kono N."/>
            <person name="Nakamura H."/>
            <person name="Mori M."/>
            <person name="Yoshida Y."/>
            <person name="Ohtoshi R."/>
            <person name="Malay A.D."/>
            <person name="Moran D.A.P."/>
            <person name="Tomita M."/>
            <person name="Numata K."/>
            <person name="Arakawa K."/>
        </authorList>
    </citation>
    <scope>NUCLEOTIDE SEQUENCE</scope>
</reference>
<proteinExistence type="predicted"/>
<keyword evidence="2" id="KW-1185">Reference proteome</keyword>
<comment type="caution">
    <text evidence="1">The sequence shown here is derived from an EMBL/GenBank/DDBJ whole genome shotgun (WGS) entry which is preliminary data.</text>
</comment>
<gene>
    <name evidence="1" type="ORF">TNIN_264381</name>
</gene>
<protein>
    <submittedName>
        <fullName evidence="1">Uncharacterized protein</fullName>
    </submittedName>
</protein>